<name>A0AAV4D6A1_9GAST</name>
<protein>
    <submittedName>
        <fullName evidence="1">Uncharacterized protein</fullName>
    </submittedName>
</protein>
<accession>A0AAV4D6A1</accession>
<reference evidence="1 2" key="1">
    <citation type="journal article" date="2021" name="Elife">
        <title>Chloroplast acquisition without the gene transfer in kleptoplastic sea slugs, Plakobranchus ocellatus.</title>
        <authorList>
            <person name="Maeda T."/>
            <person name="Takahashi S."/>
            <person name="Yoshida T."/>
            <person name="Shimamura S."/>
            <person name="Takaki Y."/>
            <person name="Nagai Y."/>
            <person name="Toyoda A."/>
            <person name="Suzuki Y."/>
            <person name="Arimoto A."/>
            <person name="Ishii H."/>
            <person name="Satoh N."/>
            <person name="Nishiyama T."/>
            <person name="Hasebe M."/>
            <person name="Maruyama T."/>
            <person name="Minagawa J."/>
            <person name="Obokata J."/>
            <person name="Shigenobu S."/>
        </authorList>
    </citation>
    <scope>NUCLEOTIDE SEQUENCE [LARGE SCALE GENOMIC DNA]</scope>
</reference>
<keyword evidence="2" id="KW-1185">Reference proteome</keyword>
<organism evidence="1 2">
    <name type="scientific">Plakobranchus ocellatus</name>
    <dbReference type="NCBI Taxonomy" id="259542"/>
    <lineage>
        <taxon>Eukaryota</taxon>
        <taxon>Metazoa</taxon>
        <taxon>Spiralia</taxon>
        <taxon>Lophotrochozoa</taxon>
        <taxon>Mollusca</taxon>
        <taxon>Gastropoda</taxon>
        <taxon>Heterobranchia</taxon>
        <taxon>Euthyneura</taxon>
        <taxon>Panpulmonata</taxon>
        <taxon>Sacoglossa</taxon>
        <taxon>Placobranchoidea</taxon>
        <taxon>Plakobranchidae</taxon>
        <taxon>Plakobranchus</taxon>
    </lineage>
</organism>
<evidence type="ECO:0000313" key="2">
    <source>
        <dbReference type="Proteomes" id="UP000735302"/>
    </source>
</evidence>
<proteinExistence type="predicted"/>
<gene>
    <name evidence="1" type="ORF">PoB_006618300</name>
</gene>
<sequence length="140" mass="16001">MSILIDPFKGNLFGRSLVIFGIMLKIRACFVLSKTYRDTWGSLRKKRESDQQVENATLRRSANWLVRRTGRHYPKSQLIRRGRPVDKPNTELCRGSRGPPIEWRPIGRVAGLQSFLSSKLLKDSNTTGVRRSKTQIACIS</sequence>
<dbReference type="Proteomes" id="UP000735302">
    <property type="component" value="Unassembled WGS sequence"/>
</dbReference>
<evidence type="ECO:0000313" key="1">
    <source>
        <dbReference type="EMBL" id="GFO39678.1"/>
    </source>
</evidence>
<dbReference type="EMBL" id="BLXT01007504">
    <property type="protein sequence ID" value="GFO39678.1"/>
    <property type="molecule type" value="Genomic_DNA"/>
</dbReference>
<dbReference type="AlphaFoldDB" id="A0AAV4D6A1"/>
<comment type="caution">
    <text evidence="1">The sequence shown here is derived from an EMBL/GenBank/DDBJ whole genome shotgun (WGS) entry which is preliminary data.</text>
</comment>